<accession>A0A0C2JTP4</accession>
<evidence type="ECO:0000313" key="2">
    <source>
        <dbReference type="Proteomes" id="UP000031668"/>
    </source>
</evidence>
<proteinExistence type="predicted"/>
<evidence type="ECO:0000313" key="1">
    <source>
        <dbReference type="EMBL" id="KII72768.1"/>
    </source>
</evidence>
<dbReference type="AlphaFoldDB" id="A0A0C2JTP4"/>
<reference evidence="1 2" key="1">
    <citation type="journal article" date="2014" name="Genome Biol. Evol.">
        <title>The genome of the myxosporean Thelohanellus kitauei shows adaptations to nutrient acquisition within its fish host.</title>
        <authorList>
            <person name="Yang Y."/>
            <person name="Xiong J."/>
            <person name="Zhou Z."/>
            <person name="Huo F."/>
            <person name="Miao W."/>
            <person name="Ran C."/>
            <person name="Liu Y."/>
            <person name="Zhang J."/>
            <person name="Feng J."/>
            <person name="Wang M."/>
            <person name="Wang M."/>
            <person name="Wang L."/>
            <person name="Yao B."/>
        </authorList>
    </citation>
    <scope>NUCLEOTIDE SEQUENCE [LARGE SCALE GENOMIC DNA]</scope>
    <source>
        <strain evidence="1">Wuqing</strain>
    </source>
</reference>
<sequence length="439" mass="52217">MDSKEHFEVKSGDNMDKVLENLEAVNGYIRKRKLNVRTQRRAIQIWIDQSSKQNTTQHDQIFIEHFGENVLNEFCLMSKESKNAKLFEDNINLFFQVFTFIFRNQNLVRHNKAQLFVDLYLKLTKIPSPCKVDYPVGIIDSLINCAYDEPNKILFIHDNAALNYCTYFNVPKVEDQTKFWTFCNHLYSLNYGNRSLMNRNRLQQNINHIMTIFHTKSDEDYLTLLFTFLRMLCRLRLLEEIEFDVNQFYYITVEVILRISIRSHESYPKYYPFLSKIWSGIFNRSFNTFQIDTIDKLIVLGSIFSIGLANTLRKLDVGGKWEMSNNGKQSWYIIYFTLVAFPIIDHTTCPWLRKVFNELHVSLQKYLFKHSIEDLSFECQFTVLQYYIKSIVTLNQEISRRDDDILSTFFESIDKEPLLSNRFLINSLTILFPIMPFRL</sequence>
<protein>
    <submittedName>
        <fullName evidence="1">Uncharacterized protein</fullName>
    </submittedName>
</protein>
<name>A0A0C2JTP4_THEKT</name>
<organism evidence="1 2">
    <name type="scientific">Thelohanellus kitauei</name>
    <name type="common">Myxosporean</name>
    <dbReference type="NCBI Taxonomy" id="669202"/>
    <lineage>
        <taxon>Eukaryota</taxon>
        <taxon>Metazoa</taxon>
        <taxon>Cnidaria</taxon>
        <taxon>Myxozoa</taxon>
        <taxon>Myxosporea</taxon>
        <taxon>Bivalvulida</taxon>
        <taxon>Platysporina</taxon>
        <taxon>Myxobolidae</taxon>
        <taxon>Thelohanellus</taxon>
    </lineage>
</organism>
<gene>
    <name evidence="1" type="ORF">RF11_10546</name>
</gene>
<keyword evidence="2" id="KW-1185">Reference proteome</keyword>
<dbReference type="EMBL" id="JWZT01001106">
    <property type="protein sequence ID" value="KII72768.1"/>
    <property type="molecule type" value="Genomic_DNA"/>
</dbReference>
<dbReference type="Proteomes" id="UP000031668">
    <property type="component" value="Unassembled WGS sequence"/>
</dbReference>
<comment type="caution">
    <text evidence="1">The sequence shown here is derived from an EMBL/GenBank/DDBJ whole genome shotgun (WGS) entry which is preliminary data.</text>
</comment>